<name>A0A5C0AY08_9BURK</name>
<dbReference type="EMBL" id="CP043046">
    <property type="protein sequence ID" value="QEI07349.1"/>
    <property type="molecule type" value="Genomic_DNA"/>
</dbReference>
<proteinExistence type="predicted"/>
<sequence length="261" mass="28537">MQAASLPLSAGWFWIKAGFELFRRQPMTMFTWAVTLGFLLLMASAIPPIGPIFFIVLMPSVTVMTLHACREIAAGRKVTPVQLFSALKAPKLFRKLIAMGGVYVLSVTVVGILIFMPFMSDIRTVFEGTKDLSMGDVMNAMATPLMLFGLAYVTIAALFWHAPALAAWHGMSLGKALFFSGIACWRNKGAFIIYGVCWFVIALALNLFGELLLAIGLPESLASLIQMPISFIVAATLYCSFYPTYTTVFHTPDDVGIEQGV</sequence>
<gene>
    <name evidence="2" type="ORF">FXN63_16985</name>
</gene>
<protein>
    <recommendedName>
        <fullName evidence="4">DUF2189 domain-containing protein</fullName>
    </recommendedName>
</protein>
<reference evidence="2 3" key="1">
    <citation type="submission" date="2019-08" db="EMBL/GenBank/DDBJ databases">
        <title>Amphibian skin-associated Pigmentiphaga: genome sequence and occurrence across geography and hosts.</title>
        <authorList>
            <person name="Bletz M.C."/>
            <person name="Bunk B."/>
            <person name="Sproeer C."/>
            <person name="Biwer P."/>
            <person name="Reiter S."/>
            <person name="Rabemananjara F.C.E."/>
            <person name="Schulz S."/>
            <person name="Overmann J."/>
            <person name="Vences M."/>
        </authorList>
    </citation>
    <scope>NUCLEOTIDE SEQUENCE [LARGE SCALE GENOMIC DNA]</scope>
    <source>
        <strain evidence="2 3">Mada1488</strain>
    </source>
</reference>
<dbReference type="Proteomes" id="UP000325161">
    <property type="component" value="Chromosome"/>
</dbReference>
<accession>A0A5C0AY08</accession>
<dbReference type="KEGG" id="pacr:FXN63_16985"/>
<keyword evidence="3" id="KW-1185">Reference proteome</keyword>
<evidence type="ECO:0008006" key="4">
    <source>
        <dbReference type="Google" id="ProtNLM"/>
    </source>
</evidence>
<dbReference type="NCBIfam" id="NF041043">
    <property type="entry name" value="BPSS1780_fam"/>
    <property type="match status" value="1"/>
</dbReference>
<feature type="transmembrane region" description="Helical" evidence="1">
    <location>
        <begin position="137"/>
        <end position="160"/>
    </location>
</feature>
<dbReference type="AlphaFoldDB" id="A0A5C0AY08"/>
<feature type="transmembrane region" description="Helical" evidence="1">
    <location>
        <begin position="30"/>
        <end position="57"/>
    </location>
</feature>
<keyword evidence="1" id="KW-0472">Membrane</keyword>
<evidence type="ECO:0000256" key="1">
    <source>
        <dbReference type="SAM" id="Phobius"/>
    </source>
</evidence>
<dbReference type="InterPro" id="IPR047798">
    <property type="entry name" value="BPSS1780-like"/>
</dbReference>
<feature type="transmembrane region" description="Helical" evidence="1">
    <location>
        <begin position="96"/>
        <end position="116"/>
    </location>
</feature>
<dbReference type="RefSeq" id="WP_148816396.1">
    <property type="nucleotide sequence ID" value="NZ_CP043046.1"/>
</dbReference>
<organism evidence="2 3">
    <name type="scientific">Pigmentiphaga aceris</name>
    <dbReference type="NCBI Taxonomy" id="1940612"/>
    <lineage>
        <taxon>Bacteria</taxon>
        <taxon>Pseudomonadati</taxon>
        <taxon>Pseudomonadota</taxon>
        <taxon>Betaproteobacteria</taxon>
        <taxon>Burkholderiales</taxon>
        <taxon>Alcaligenaceae</taxon>
        <taxon>Pigmentiphaga</taxon>
    </lineage>
</organism>
<evidence type="ECO:0000313" key="2">
    <source>
        <dbReference type="EMBL" id="QEI07349.1"/>
    </source>
</evidence>
<keyword evidence="1" id="KW-1133">Transmembrane helix</keyword>
<feature type="transmembrane region" description="Helical" evidence="1">
    <location>
        <begin position="221"/>
        <end position="241"/>
    </location>
</feature>
<feature type="transmembrane region" description="Helical" evidence="1">
    <location>
        <begin position="192"/>
        <end position="215"/>
    </location>
</feature>
<keyword evidence="1" id="KW-0812">Transmembrane</keyword>
<dbReference type="OrthoDB" id="5298483at2"/>
<feature type="transmembrane region" description="Helical" evidence="1">
    <location>
        <begin position="166"/>
        <end position="185"/>
    </location>
</feature>
<evidence type="ECO:0000313" key="3">
    <source>
        <dbReference type="Proteomes" id="UP000325161"/>
    </source>
</evidence>